<organism evidence="1 2">
    <name type="scientific">Reticulomyxa filosa</name>
    <dbReference type="NCBI Taxonomy" id="46433"/>
    <lineage>
        <taxon>Eukaryota</taxon>
        <taxon>Sar</taxon>
        <taxon>Rhizaria</taxon>
        <taxon>Retaria</taxon>
        <taxon>Foraminifera</taxon>
        <taxon>Monothalamids</taxon>
        <taxon>Reticulomyxidae</taxon>
        <taxon>Reticulomyxa</taxon>
    </lineage>
</organism>
<dbReference type="AlphaFoldDB" id="X6NW93"/>
<accession>X6NW93</accession>
<name>X6NW93_RETFI</name>
<sequence>MLQLIPVDITPTTTTIQSNYCYIANATLFPSVNQWVELQLYPNEDIMKLTYSGPSDVWYDNYQQQKVNFKNKTFFFSKKKKRYGIGFGNNVMNGTYAIIIDGYGNVTERMLGNHEPGILLNSTVTLLAEKLVDGNGTRVVILQRALHESGSHYYNFASSNFTTIPIIFAYGRTPTLNYHQDRNTAVLFLQTCNGDIVTTTSTNAPTTTTTTTTPTTTTTVSTTTTTVSTTTTAASTTTTTITSTTTTTAIPTTTSVPSGSYYTDSLILFANMNQQVELTIYPDSNTVEIVYTGPVNLWLIYTDQKKKKKPKKKKNNSVAISNTPCTACALAQCVARAYVDKCKEEERGR</sequence>
<comment type="caution">
    <text evidence="1">The sequence shown here is derived from an EMBL/GenBank/DDBJ whole genome shotgun (WGS) entry which is preliminary data.</text>
</comment>
<dbReference type="EMBL" id="ASPP01005652">
    <property type="protein sequence ID" value="ETO30153.1"/>
    <property type="molecule type" value="Genomic_DNA"/>
</dbReference>
<dbReference type="OrthoDB" id="415098at2759"/>
<reference evidence="1 2" key="1">
    <citation type="journal article" date="2013" name="Curr. Biol.">
        <title>The Genome of the Foraminiferan Reticulomyxa filosa.</title>
        <authorList>
            <person name="Glockner G."/>
            <person name="Hulsmann N."/>
            <person name="Schleicher M."/>
            <person name="Noegel A.A."/>
            <person name="Eichinger L."/>
            <person name="Gallinger C."/>
            <person name="Pawlowski J."/>
            <person name="Sierra R."/>
            <person name="Euteneuer U."/>
            <person name="Pillet L."/>
            <person name="Moustafa A."/>
            <person name="Platzer M."/>
            <person name="Groth M."/>
            <person name="Szafranski K."/>
            <person name="Schliwa M."/>
        </authorList>
    </citation>
    <scope>NUCLEOTIDE SEQUENCE [LARGE SCALE GENOMIC DNA]</scope>
</reference>
<keyword evidence="2" id="KW-1185">Reference proteome</keyword>
<gene>
    <name evidence="1" type="ORF">RFI_06968</name>
</gene>
<keyword evidence="1" id="KW-0176">Collagen</keyword>
<dbReference type="Proteomes" id="UP000023152">
    <property type="component" value="Unassembled WGS sequence"/>
</dbReference>
<protein>
    <submittedName>
        <fullName evidence="1">Collagen-binding protein A</fullName>
    </submittedName>
</protein>
<proteinExistence type="predicted"/>
<evidence type="ECO:0000313" key="1">
    <source>
        <dbReference type="EMBL" id="ETO30153.1"/>
    </source>
</evidence>
<evidence type="ECO:0000313" key="2">
    <source>
        <dbReference type="Proteomes" id="UP000023152"/>
    </source>
</evidence>